<comment type="caution">
    <text evidence="3">The sequence shown here is derived from an EMBL/GenBank/DDBJ whole genome shotgun (WGS) entry which is preliminary data.</text>
</comment>
<evidence type="ECO:0000313" key="4">
    <source>
        <dbReference type="Proteomes" id="UP001555826"/>
    </source>
</evidence>
<sequence length="375" mass="38811">MRAACERLQRGRRVAVATVVRTDGSAPRALGACLAVVADPDGVPGEVVGSVSGGCVESAVHELACEVLVDGHARQARFGTAGEDPFAPGLTCGGTIEVRVALAGEGVLRAVLTAADARRPVAVATVLTSGPVRQVVLDELGHGGSVGSARLDAAVVDAARGRLTAGASGIVRLGADGEQRGDDLEVLVEVFAPAPRWIVFGAVDVAAALTRLAAFLGFHVTVCDARPAFATAARFPDADEVVVDWPHRYLERTTVEDSTVLTVLTHDPKFDVPLLEVALRGPAAVVGAMGSRRTHADRLDRLRENGVGEDELARLRSPVGLDLGARTPEETAVSIAAEVVALRGGGTGRPLRDTRGRIHHEQFATVVAGAAEVCA</sequence>
<dbReference type="Gene3D" id="3.40.50.720">
    <property type="entry name" value="NAD(P)-binding Rossmann-like Domain"/>
    <property type="match status" value="1"/>
</dbReference>
<dbReference type="Pfam" id="PF02625">
    <property type="entry name" value="XdhC_CoxI"/>
    <property type="match status" value="1"/>
</dbReference>
<feature type="domain" description="XdhC- CoxI" evidence="1">
    <location>
        <begin position="8"/>
        <end position="79"/>
    </location>
</feature>
<dbReference type="PANTHER" id="PTHR30388">
    <property type="entry name" value="ALDEHYDE OXIDOREDUCTASE MOLYBDENUM COFACTOR ASSEMBLY PROTEIN"/>
    <property type="match status" value="1"/>
</dbReference>
<gene>
    <name evidence="3" type="ORF">AB1207_03030</name>
</gene>
<feature type="domain" description="XdhC Rossmann" evidence="2">
    <location>
        <begin position="198"/>
        <end position="339"/>
    </location>
</feature>
<dbReference type="InterPro" id="IPR052698">
    <property type="entry name" value="MoCofactor_Util/Proc"/>
</dbReference>
<dbReference type="PANTHER" id="PTHR30388:SF4">
    <property type="entry name" value="MOLYBDENUM COFACTOR INSERTION CHAPERONE PAOD"/>
    <property type="match status" value="1"/>
</dbReference>
<proteinExistence type="predicted"/>
<organism evidence="3 4">
    <name type="scientific">Kineococcus endophyticus</name>
    <dbReference type="NCBI Taxonomy" id="1181883"/>
    <lineage>
        <taxon>Bacteria</taxon>
        <taxon>Bacillati</taxon>
        <taxon>Actinomycetota</taxon>
        <taxon>Actinomycetes</taxon>
        <taxon>Kineosporiales</taxon>
        <taxon>Kineosporiaceae</taxon>
        <taxon>Kineococcus</taxon>
    </lineage>
</organism>
<dbReference type="EMBL" id="JBFNQN010000002">
    <property type="protein sequence ID" value="MEW9263710.1"/>
    <property type="molecule type" value="Genomic_DNA"/>
</dbReference>
<name>A0ABV3P2C2_9ACTN</name>
<reference evidence="3 4" key="1">
    <citation type="submission" date="2024-07" db="EMBL/GenBank/DDBJ databases">
        <authorList>
            <person name="Thanompreechachai J."/>
            <person name="Duangmal K."/>
        </authorList>
    </citation>
    <scope>NUCLEOTIDE SEQUENCE [LARGE SCALE GENOMIC DNA]</scope>
    <source>
        <strain evidence="3 4">KCTC 19886</strain>
    </source>
</reference>
<evidence type="ECO:0000313" key="3">
    <source>
        <dbReference type="EMBL" id="MEW9263710.1"/>
    </source>
</evidence>
<dbReference type="InterPro" id="IPR027051">
    <property type="entry name" value="XdhC_Rossmann_dom"/>
</dbReference>
<evidence type="ECO:0000259" key="1">
    <source>
        <dbReference type="Pfam" id="PF02625"/>
    </source>
</evidence>
<keyword evidence="4" id="KW-1185">Reference proteome</keyword>
<dbReference type="Pfam" id="PF13478">
    <property type="entry name" value="XdhC_C"/>
    <property type="match status" value="1"/>
</dbReference>
<dbReference type="Proteomes" id="UP001555826">
    <property type="component" value="Unassembled WGS sequence"/>
</dbReference>
<evidence type="ECO:0000259" key="2">
    <source>
        <dbReference type="Pfam" id="PF13478"/>
    </source>
</evidence>
<accession>A0ABV3P2C2</accession>
<dbReference type="InterPro" id="IPR003777">
    <property type="entry name" value="XdhC_CoxI"/>
</dbReference>
<protein>
    <submittedName>
        <fullName evidence="3">XdhC family protein</fullName>
    </submittedName>
</protein>